<organism evidence="1 2">
    <name type="scientific">Salegentibacter mishustinae</name>
    <dbReference type="NCBI Taxonomy" id="270918"/>
    <lineage>
        <taxon>Bacteria</taxon>
        <taxon>Pseudomonadati</taxon>
        <taxon>Bacteroidota</taxon>
        <taxon>Flavobacteriia</taxon>
        <taxon>Flavobacteriales</taxon>
        <taxon>Flavobacteriaceae</taxon>
        <taxon>Salegentibacter</taxon>
    </lineage>
</organism>
<gene>
    <name evidence="1" type="ORF">APR42_03660</name>
</gene>
<keyword evidence="2" id="KW-1185">Reference proteome</keyword>
<accession>A0A0Q9Z7V0</accession>
<dbReference type="Proteomes" id="UP000051643">
    <property type="component" value="Unassembled WGS sequence"/>
</dbReference>
<proteinExistence type="predicted"/>
<dbReference type="EMBL" id="LKTP01000012">
    <property type="protein sequence ID" value="KRG29035.1"/>
    <property type="molecule type" value="Genomic_DNA"/>
</dbReference>
<evidence type="ECO:0000313" key="1">
    <source>
        <dbReference type="EMBL" id="KRG29035.1"/>
    </source>
</evidence>
<reference evidence="1" key="1">
    <citation type="submission" date="2015-10" db="EMBL/GenBank/DDBJ databases">
        <title>Draft genome sequence of Salegentibacter mishustinae KCTC 12263.</title>
        <authorList>
            <person name="Lin W."/>
            <person name="Zheng Q."/>
        </authorList>
    </citation>
    <scope>NUCLEOTIDE SEQUENCE [LARGE SCALE GENOMIC DNA]</scope>
    <source>
        <strain evidence="1">KCTC 12263</strain>
    </source>
</reference>
<dbReference type="AlphaFoldDB" id="A0A0Q9Z7V0"/>
<sequence>MKLKVTCNGFGGEELTWLILSAASKASLFDLMEIGKATPIKSAPLRLMPTGHPDWKKSLLKLTGKNYRAQLLGKSIVAAHW</sequence>
<comment type="caution">
    <text evidence="1">The sequence shown here is derived from an EMBL/GenBank/DDBJ whole genome shotgun (WGS) entry which is preliminary data.</text>
</comment>
<evidence type="ECO:0000313" key="2">
    <source>
        <dbReference type="Proteomes" id="UP000051643"/>
    </source>
</evidence>
<name>A0A0Q9Z7V0_9FLAO</name>
<protein>
    <submittedName>
        <fullName evidence="1">Uncharacterized protein</fullName>
    </submittedName>
</protein>